<dbReference type="InterPro" id="IPR046801">
    <property type="entry name" value="OpcA_G6PD_N"/>
</dbReference>
<dbReference type="InterPro" id="IPR046802">
    <property type="entry name" value="OpcA_G6PD_C"/>
</dbReference>
<protein>
    <recommendedName>
        <fullName evidence="7">Universal stress protein</fullName>
    </recommendedName>
</protein>
<comment type="similarity">
    <text evidence="1">Belongs to the universal stress protein A family.</text>
</comment>
<dbReference type="AlphaFoldDB" id="A0A918C5I9"/>
<dbReference type="InterPro" id="IPR004555">
    <property type="entry name" value="G6PDH_assembly_OpcA"/>
</dbReference>
<dbReference type="Pfam" id="PF00582">
    <property type="entry name" value="Usp"/>
    <property type="match status" value="1"/>
</dbReference>
<dbReference type="InterPro" id="IPR014729">
    <property type="entry name" value="Rossmann-like_a/b/a_fold"/>
</dbReference>
<dbReference type="PANTHER" id="PTHR38658">
    <property type="entry name" value="OXPP CYCLE PROTEIN OPCA-RELATED"/>
    <property type="match status" value="1"/>
</dbReference>
<name>A0A918C5I9_9DEIO</name>
<feature type="domain" description="UspA" evidence="2">
    <location>
        <begin position="358"/>
        <end position="486"/>
    </location>
</feature>
<dbReference type="CDD" id="cd00293">
    <property type="entry name" value="USP-like"/>
    <property type="match status" value="1"/>
</dbReference>
<dbReference type="Gene3D" id="3.40.50.620">
    <property type="entry name" value="HUPs"/>
    <property type="match status" value="1"/>
</dbReference>
<dbReference type="SUPFAM" id="SSF52402">
    <property type="entry name" value="Adenine nucleotide alpha hydrolases-like"/>
    <property type="match status" value="1"/>
</dbReference>
<dbReference type="Pfam" id="PF10128">
    <property type="entry name" value="OpcA_G6PD_assem"/>
    <property type="match status" value="1"/>
</dbReference>
<sequence>MLWLRQVGTLGQEADMTTFRSSGIHQFGPEATDVRHVDHALARLWQQAGVQLHVAAANLLVVTEAAHLKRVRETLNALGAGDTGRQVIVLLEDNVSGRSTEVSLVGVQHNYLERVETGAQAGVLEQIASELLRPATLTHVWWACDQPPMPHVLGAVGRMADQLILDTTDLKTHAQVNCLISDLAWARTARWRELTAQLFDDPLAVAQLGHLETASITFCGADIRPARLYGAWLADRLGWPDLQRVHLKAQEADRERGDLSATELSGPAIRFCIRASGPLAQGEVVYGGHTRRFEVPLLPMTLAQGLKDLMCSPVRDEQFIRALGLLRRASVSQPVSPSLPVPPRAHGDLQASGDLETVRHVLVAVDSSPHARLALKVARAHYPNAHRRLVTVVDPRSLPLEQEGRAASAQAERRALDTLDRLARDEESRVAVTGEPAEALLRAARSYAADVLVIGTHGRRGLGRWVLGSVAEQVVRHASIPVLVVREADVPDELRTGNRADSVSGTQPR</sequence>
<evidence type="ECO:0000256" key="1">
    <source>
        <dbReference type="ARBA" id="ARBA00008791"/>
    </source>
</evidence>
<reference evidence="5" key="2">
    <citation type="submission" date="2020-09" db="EMBL/GenBank/DDBJ databases">
        <authorList>
            <person name="Sun Q."/>
            <person name="Ohkuma M."/>
        </authorList>
    </citation>
    <scope>NUCLEOTIDE SEQUENCE</scope>
    <source>
        <strain evidence="5">JCM 31311</strain>
    </source>
</reference>
<dbReference type="Proteomes" id="UP000603865">
    <property type="component" value="Unassembled WGS sequence"/>
</dbReference>
<reference evidence="5" key="1">
    <citation type="journal article" date="2014" name="Int. J. Syst. Evol. Microbiol.">
        <title>Complete genome sequence of Corynebacterium casei LMG S-19264T (=DSM 44701T), isolated from a smear-ripened cheese.</title>
        <authorList>
            <consortium name="US DOE Joint Genome Institute (JGI-PGF)"/>
            <person name="Walter F."/>
            <person name="Albersmeier A."/>
            <person name="Kalinowski J."/>
            <person name="Ruckert C."/>
        </authorList>
    </citation>
    <scope>NUCLEOTIDE SEQUENCE</scope>
    <source>
        <strain evidence="5">JCM 31311</strain>
    </source>
</reference>
<evidence type="ECO:0000259" key="3">
    <source>
        <dbReference type="Pfam" id="PF10128"/>
    </source>
</evidence>
<evidence type="ECO:0000313" key="5">
    <source>
        <dbReference type="EMBL" id="GGR05908.1"/>
    </source>
</evidence>
<dbReference type="InterPro" id="IPR006015">
    <property type="entry name" value="Universal_stress_UspA"/>
</dbReference>
<keyword evidence="6" id="KW-1185">Reference proteome</keyword>
<dbReference type="EMBL" id="BMQL01000008">
    <property type="protein sequence ID" value="GGR05908.1"/>
    <property type="molecule type" value="Genomic_DNA"/>
</dbReference>
<evidence type="ECO:0000313" key="6">
    <source>
        <dbReference type="Proteomes" id="UP000603865"/>
    </source>
</evidence>
<accession>A0A918C5I9</accession>
<organism evidence="5 6">
    <name type="scientific">Deinococcus ruber</name>
    <dbReference type="NCBI Taxonomy" id="1848197"/>
    <lineage>
        <taxon>Bacteria</taxon>
        <taxon>Thermotogati</taxon>
        <taxon>Deinococcota</taxon>
        <taxon>Deinococci</taxon>
        <taxon>Deinococcales</taxon>
        <taxon>Deinococcaceae</taxon>
        <taxon>Deinococcus</taxon>
    </lineage>
</organism>
<dbReference type="Pfam" id="PF20171">
    <property type="entry name" value="OpcA_G6PD_C"/>
    <property type="match status" value="1"/>
</dbReference>
<evidence type="ECO:0000259" key="4">
    <source>
        <dbReference type="Pfam" id="PF20171"/>
    </source>
</evidence>
<evidence type="ECO:0008006" key="7">
    <source>
        <dbReference type="Google" id="ProtNLM"/>
    </source>
</evidence>
<gene>
    <name evidence="5" type="ORF">GCM10008957_18330</name>
</gene>
<proteinExistence type="inferred from homology"/>
<dbReference type="PRINTS" id="PR01438">
    <property type="entry name" value="UNVRSLSTRESS"/>
</dbReference>
<feature type="domain" description="Glucose-6-phosphate dehydrogenase assembly protein OpcA C-terminal" evidence="4">
    <location>
        <begin position="180"/>
        <end position="322"/>
    </location>
</feature>
<feature type="domain" description="Glucose-6-phosphate dehydrogenase assembly protein OpcA N-terminal" evidence="3">
    <location>
        <begin position="85"/>
        <end position="172"/>
    </location>
</feature>
<dbReference type="PANTHER" id="PTHR38658:SF1">
    <property type="entry name" value="OXPP CYCLE PROTEIN OPCA-RELATED"/>
    <property type="match status" value="1"/>
</dbReference>
<comment type="caution">
    <text evidence="5">The sequence shown here is derived from an EMBL/GenBank/DDBJ whole genome shotgun (WGS) entry which is preliminary data.</text>
</comment>
<dbReference type="InterPro" id="IPR006016">
    <property type="entry name" value="UspA"/>
</dbReference>
<evidence type="ECO:0000259" key="2">
    <source>
        <dbReference type="Pfam" id="PF00582"/>
    </source>
</evidence>